<accession>A0A409YC66</accession>
<reference evidence="1 2" key="1">
    <citation type="journal article" date="2018" name="Evol. Lett.">
        <title>Horizontal gene cluster transfer increased hallucinogenic mushroom diversity.</title>
        <authorList>
            <person name="Reynolds H.T."/>
            <person name="Vijayakumar V."/>
            <person name="Gluck-Thaler E."/>
            <person name="Korotkin H.B."/>
            <person name="Matheny P.B."/>
            <person name="Slot J.C."/>
        </authorList>
    </citation>
    <scope>NUCLEOTIDE SEQUENCE [LARGE SCALE GENOMIC DNA]</scope>
    <source>
        <strain evidence="1 2">SRW20</strain>
    </source>
</reference>
<comment type="caution">
    <text evidence="1">The sequence shown here is derived from an EMBL/GenBank/DDBJ whole genome shotgun (WGS) entry which is preliminary data.</text>
</comment>
<proteinExistence type="predicted"/>
<gene>
    <name evidence="1" type="ORF">CVT26_012284</name>
</gene>
<dbReference type="Proteomes" id="UP000284706">
    <property type="component" value="Unassembled WGS sequence"/>
</dbReference>
<protein>
    <submittedName>
        <fullName evidence="1">Uncharacterized protein</fullName>
    </submittedName>
</protein>
<dbReference type="EMBL" id="NHYE01000998">
    <property type="protein sequence ID" value="PPR00607.1"/>
    <property type="molecule type" value="Genomic_DNA"/>
</dbReference>
<dbReference type="AlphaFoldDB" id="A0A409YC66"/>
<keyword evidence="2" id="KW-1185">Reference proteome</keyword>
<name>A0A409YC66_9AGAR</name>
<organism evidence="1 2">
    <name type="scientific">Gymnopilus dilepis</name>
    <dbReference type="NCBI Taxonomy" id="231916"/>
    <lineage>
        <taxon>Eukaryota</taxon>
        <taxon>Fungi</taxon>
        <taxon>Dikarya</taxon>
        <taxon>Basidiomycota</taxon>
        <taxon>Agaricomycotina</taxon>
        <taxon>Agaricomycetes</taxon>
        <taxon>Agaricomycetidae</taxon>
        <taxon>Agaricales</taxon>
        <taxon>Agaricineae</taxon>
        <taxon>Hymenogastraceae</taxon>
        <taxon>Gymnopilus</taxon>
    </lineage>
</organism>
<dbReference type="InParanoid" id="A0A409YC66"/>
<evidence type="ECO:0000313" key="2">
    <source>
        <dbReference type="Proteomes" id="UP000284706"/>
    </source>
</evidence>
<evidence type="ECO:0000313" key="1">
    <source>
        <dbReference type="EMBL" id="PPR00607.1"/>
    </source>
</evidence>
<sequence length="198" mass="22064">MPPFKKRIRKPGSPPTVLAIVMPKRIGTGDAVNPPLDRPVPKRPGCTMYANIRLSYSLLSNDLPFIDQSPVEHNLTHVWKALQQPVNSHVQLLVVQSLLLEVRACSSTDQIAIFVPTVLKNCLPCRCQPVFHDPTPDSSGVAPYARSNASRAAKSCGLLEEFRPYVDLGASRPSCVKQLDDHKRVTFWRVSNYRARIV</sequence>